<dbReference type="Proteomes" id="UP000194639">
    <property type="component" value="Unassembled WGS sequence"/>
</dbReference>
<evidence type="ECO:0000313" key="9">
    <source>
        <dbReference type="Proteomes" id="UP000194639"/>
    </source>
</evidence>
<dbReference type="GO" id="GO:0008794">
    <property type="term" value="F:arsenate reductase (glutaredoxin) activity"/>
    <property type="evidence" value="ECO:0007669"/>
    <property type="project" value="UniProtKB-UniRule"/>
</dbReference>
<dbReference type="AlphaFoldDB" id="A0A252A0M3"/>
<sequence>MQVTLYHNPACGTSRTVLGMIRDAGIEPEIILYLKTPPSRETLQQLAQKSGQPVRTLLRQKGELYEKLGLADETVSDAAILDAIATHPELLNRPVVVSPLGTRVCRPKELVLDILPKP</sequence>
<dbReference type="EMBL" id="JOMO01000030">
    <property type="protein sequence ID" value="OUI80663.1"/>
    <property type="molecule type" value="Genomic_DNA"/>
</dbReference>
<evidence type="ECO:0000256" key="6">
    <source>
        <dbReference type="PROSITE-ProRule" id="PRU01282"/>
    </source>
</evidence>
<evidence type="ECO:0000256" key="2">
    <source>
        <dbReference type="ARBA" id="ARBA00022849"/>
    </source>
</evidence>
<comment type="catalytic activity">
    <reaction evidence="7">
        <text>[glutaredoxin]-dithiol + arsenate + glutathione + H(+) = glutathionyl-S-S-[glutaredoxin] + arsenite + H2O</text>
        <dbReference type="Rhea" id="RHEA:22016"/>
        <dbReference type="Rhea" id="RHEA-COMP:10729"/>
        <dbReference type="Rhea" id="RHEA-COMP:17668"/>
        <dbReference type="ChEBI" id="CHEBI:15377"/>
        <dbReference type="ChEBI" id="CHEBI:15378"/>
        <dbReference type="ChEBI" id="CHEBI:29242"/>
        <dbReference type="ChEBI" id="CHEBI:29950"/>
        <dbReference type="ChEBI" id="CHEBI:48597"/>
        <dbReference type="ChEBI" id="CHEBI:57925"/>
        <dbReference type="ChEBI" id="CHEBI:146199"/>
        <dbReference type="EC" id="1.20.4.1"/>
    </reaction>
</comment>
<dbReference type="EC" id="1.20.4.1" evidence="4 7"/>
<evidence type="ECO:0000256" key="3">
    <source>
        <dbReference type="ARBA" id="ARBA00023002"/>
    </source>
</evidence>
<comment type="caution">
    <text evidence="8">The sequence shown here is derived from an EMBL/GenBank/DDBJ whole genome shotgun (WGS) entry which is preliminary data.</text>
</comment>
<dbReference type="RefSeq" id="WP_086552620.1">
    <property type="nucleotide sequence ID" value="NZ_JOMO01000030.1"/>
</dbReference>
<keyword evidence="2" id="KW-0059">Arsenical resistance</keyword>
<organism evidence="8 9">
    <name type="scientific">Acetobacter orientalis</name>
    <dbReference type="NCBI Taxonomy" id="146474"/>
    <lineage>
        <taxon>Bacteria</taxon>
        <taxon>Pseudomonadati</taxon>
        <taxon>Pseudomonadota</taxon>
        <taxon>Alphaproteobacteria</taxon>
        <taxon>Acetobacterales</taxon>
        <taxon>Acetobacteraceae</taxon>
        <taxon>Acetobacter</taxon>
    </lineage>
</organism>
<dbReference type="Gene3D" id="3.40.30.10">
    <property type="entry name" value="Glutaredoxin"/>
    <property type="match status" value="1"/>
</dbReference>
<protein>
    <recommendedName>
        <fullName evidence="5 7">Arsenate reductase</fullName>
        <ecNumber evidence="4 7">1.20.4.1</ecNumber>
    </recommendedName>
</protein>
<evidence type="ECO:0000256" key="5">
    <source>
        <dbReference type="ARBA" id="ARBA00039879"/>
    </source>
</evidence>
<comment type="similarity">
    <text evidence="1 6 7">Belongs to the ArsC family.</text>
</comment>
<dbReference type="PROSITE" id="PS51353">
    <property type="entry name" value="ARSC"/>
    <property type="match status" value="1"/>
</dbReference>
<dbReference type="PANTHER" id="PTHR30041:SF5">
    <property type="entry name" value="ARSENATE REDUCTASE-RELATED"/>
    <property type="match status" value="1"/>
</dbReference>
<dbReference type="InterPro" id="IPR006659">
    <property type="entry name" value="Arsenate_reductase"/>
</dbReference>
<dbReference type="InterPro" id="IPR006660">
    <property type="entry name" value="Arsenate_reductase-like"/>
</dbReference>
<dbReference type="InterPro" id="IPR036249">
    <property type="entry name" value="Thioredoxin-like_sf"/>
</dbReference>
<evidence type="ECO:0000313" key="8">
    <source>
        <dbReference type="EMBL" id="OUI80663.1"/>
    </source>
</evidence>
<name>A0A252A0M3_9PROT</name>
<dbReference type="GO" id="GO:0046685">
    <property type="term" value="P:response to arsenic-containing substance"/>
    <property type="evidence" value="ECO:0007669"/>
    <property type="project" value="UniProtKB-KW"/>
</dbReference>
<proteinExistence type="inferred from homology"/>
<accession>A0A252A0M3</accession>
<dbReference type="SUPFAM" id="SSF52833">
    <property type="entry name" value="Thioredoxin-like"/>
    <property type="match status" value="1"/>
</dbReference>
<dbReference type="NCBIfam" id="TIGR00014">
    <property type="entry name" value="arsC"/>
    <property type="match status" value="1"/>
</dbReference>
<evidence type="ECO:0000256" key="7">
    <source>
        <dbReference type="RuleBase" id="RU362029"/>
    </source>
</evidence>
<gene>
    <name evidence="8" type="ORF">HK12_08005</name>
</gene>
<evidence type="ECO:0000256" key="1">
    <source>
        <dbReference type="ARBA" id="ARBA00007198"/>
    </source>
</evidence>
<dbReference type="CDD" id="cd03034">
    <property type="entry name" value="ArsC_ArsC"/>
    <property type="match status" value="1"/>
</dbReference>
<dbReference type="PANTHER" id="PTHR30041">
    <property type="entry name" value="ARSENATE REDUCTASE"/>
    <property type="match status" value="1"/>
</dbReference>
<evidence type="ECO:0000256" key="4">
    <source>
        <dbReference type="ARBA" id="ARBA00038969"/>
    </source>
</evidence>
<keyword evidence="3 7" id="KW-0560">Oxidoreductase</keyword>
<reference evidence="8 9" key="1">
    <citation type="submission" date="2014-06" db="EMBL/GenBank/DDBJ databases">
        <authorList>
            <person name="Ju J."/>
            <person name="Zhang J."/>
        </authorList>
    </citation>
    <scope>NUCLEOTIDE SEQUENCE [LARGE SCALE GENOMIC DNA]</scope>
    <source>
        <strain evidence="8">DmW_045</strain>
    </source>
</reference>
<dbReference type="Pfam" id="PF03960">
    <property type="entry name" value="ArsC"/>
    <property type="match status" value="1"/>
</dbReference>